<organism evidence="1">
    <name type="scientific">Culex pipiens</name>
    <name type="common">House mosquito</name>
    <dbReference type="NCBI Taxonomy" id="7175"/>
    <lineage>
        <taxon>Eukaryota</taxon>
        <taxon>Metazoa</taxon>
        <taxon>Ecdysozoa</taxon>
        <taxon>Arthropoda</taxon>
        <taxon>Hexapoda</taxon>
        <taxon>Insecta</taxon>
        <taxon>Pterygota</taxon>
        <taxon>Neoptera</taxon>
        <taxon>Endopterygota</taxon>
        <taxon>Diptera</taxon>
        <taxon>Nematocera</taxon>
        <taxon>Culicoidea</taxon>
        <taxon>Culicidae</taxon>
        <taxon>Culicinae</taxon>
        <taxon>Culicini</taxon>
        <taxon>Culex</taxon>
        <taxon>Culex</taxon>
    </lineage>
</organism>
<evidence type="ECO:0000313" key="1">
    <source>
        <dbReference type="EMBL" id="CAG6466589.1"/>
    </source>
</evidence>
<dbReference type="EMBL" id="HBUE01056253">
    <property type="protein sequence ID" value="CAG6466589.1"/>
    <property type="molecule type" value="Transcribed_RNA"/>
</dbReference>
<protein>
    <submittedName>
        <fullName evidence="1">(northern house mosquito) hypothetical protein</fullName>
    </submittedName>
</protein>
<reference evidence="1" key="1">
    <citation type="submission" date="2021-05" db="EMBL/GenBank/DDBJ databases">
        <authorList>
            <person name="Alioto T."/>
            <person name="Alioto T."/>
            <person name="Gomez Garrido J."/>
        </authorList>
    </citation>
    <scope>NUCLEOTIDE SEQUENCE</scope>
</reference>
<accession>A0A8D8FDZ1</accession>
<name>A0A8D8FDZ1_CULPI</name>
<proteinExistence type="predicted"/>
<sequence length="108" mass="12565">MKKQFHKDRTYTLTPQFGSLYGMYKVTPTNTLTQPPSRATMAPFPSITFCKAPYRIRLFHPPVFLSATHSLTHHSLSRSYLNIHFPKSRLWRASKMNLKPFALYSFPS</sequence>
<dbReference type="AlphaFoldDB" id="A0A8D8FDZ1"/>